<dbReference type="AlphaFoldDB" id="A0ABD0JRD3"/>
<dbReference type="EMBL" id="JACVVK020000355">
    <property type="protein sequence ID" value="KAK7477235.1"/>
    <property type="molecule type" value="Genomic_DNA"/>
</dbReference>
<accession>A0ABD0JRD3</accession>
<keyword evidence="2" id="KW-1185">Reference proteome</keyword>
<comment type="caution">
    <text evidence="1">The sequence shown here is derived from an EMBL/GenBank/DDBJ whole genome shotgun (WGS) entry which is preliminary data.</text>
</comment>
<sequence>MVLRVQSLTNIKTWETFNDHGHDDDNSLFSNGASRGCMYKSSYLPCNQHFRSRILDNWSAYNIDTVRVSVYLHGLEKQYVEFNGRGSNYLNWFSRDRIISSSWHDLRTEPQNYFSIKGDDETRWNIGRRFFINRNYGGCPHDRGWLIVLDEPDVCSWAGVRDYPVILYSKRSTNVYWNSGNDVGRADALIVTVKVRD</sequence>
<reference evidence="1 2" key="1">
    <citation type="journal article" date="2023" name="Sci. Data">
        <title>Genome assembly of the Korean intertidal mud-creeper Batillaria attramentaria.</title>
        <authorList>
            <person name="Patra A.K."/>
            <person name="Ho P.T."/>
            <person name="Jun S."/>
            <person name="Lee S.J."/>
            <person name="Kim Y."/>
            <person name="Won Y.J."/>
        </authorList>
    </citation>
    <scope>NUCLEOTIDE SEQUENCE [LARGE SCALE GENOMIC DNA]</scope>
    <source>
        <strain evidence="1">Wonlab-2016</strain>
    </source>
</reference>
<evidence type="ECO:0000313" key="2">
    <source>
        <dbReference type="Proteomes" id="UP001519460"/>
    </source>
</evidence>
<gene>
    <name evidence="1" type="ORF">BaRGS_00031546</name>
</gene>
<protein>
    <submittedName>
        <fullName evidence="1">Uncharacterized protein</fullName>
    </submittedName>
</protein>
<evidence type="ECO:0000313" key="1">
    <source>
        <dbReference type="EMBL" id="KAK7477235.1"/>
    </source>
</evidence>
<proteinExistence type="predicted"/>
<organism evidence="1 2">
    <name type="scientific">Batillaria attramentaria</name>
    <dbReference type="NCBI Taxonomy" id="370345"/>
    <lineage>
        <taxon>Eukaryota</taxon>
        <taxon>Metazoa</taxon>
        <taxon>Spiralia</taxon>
        <taxon>Lophotrochozoa</taxon>
        <taxon>Mollusca</taxon>
        <taxon>Gastropoda</taxon>
        <taxon>Caenogastropoda</taxon>
        <taxon>Sorbeoconcha</taxon>
        <taxon>Cerithioidea</taxon>
        <taxon>Batillariidae</taxon>
        <taxon>Batillaria</taxon>
    </lineage>
</organism>
<name>A0ABD0JRD3_9CAEN</name>
<dbReference type="Proteomes" id="UP001519460">
    <property type="component" value="Unassembled WGS sequence"/>
</dbReference>